<evidence type="ECO:0000313" key="3">
    <source>
        <dbReference type="EMBL" id="WUV48213.1"/>
    </source>
</evidence>
<dbReference type="Gene3D" id="3.40.710.10">
    <property type="entry name" value="DD-peptidase/beta-lactamase superfamily"/>
    <property type="match status" value="1"/>
</dbReference>
<feature type="domain" description="Beta-lactamase class A catalytic" evidence="2">
    <location>
        <begin position="119"/>
        <end position="167"/>
    </location>
</feature>
<accession>A0ABZ1YYW6</accession>
<dbReference type="SUPFAM" id="SSF56601">
    <property type="entry name" value="beta-lactamase/transpeptidase-like"/>
    <property type="match status" value="1"/>
</dbReference>
<sequence>MYFELSRRLRKAVAGTALAGLLVVAGCGTDADKHSAEPSITAAAAHTDQQQLSFTVPGTLAAGFQELQLSARGKLGMAVMAVGGQKMVTFGDWTSGPAWSTMKVPLVIAAQRKSSASSSYAATAAITQSDNTAADTLWQSLGTGQEAAKAVEAVLREGGDTKTTVPATKTRSDVSAFGQADWALTEQVRFASRLPCLPQSTDVIGLMEQITSSQRWGLGDLKGAEFKGGWGPDTSGAYLVRQFGLIEGPAGQIAVAIATQPDSGTLSDGISILDRLATVISQHLDELSGGSCS</sequence>
<dbReference type="InterPro" id="IPR045155">
    <property type="entry name" value="Beta-lactam_cat"/>
</dbReference>
<dbReference type="Pfam" id="PF13354">
    <property type="entry name" value="Beta-lactamase2"/>
    <property type="match status" value="1"/>
</dbReference>
<organism evidence="3 4">
    <name type="scientific">Nocardia vinacea</name>
    <dbReference type="NCBI Taxonomy" id="96468"/>
    <lineage>
        <taxon>Bacteria</taxon>
        <taxon>Bacillati</taxon>
        <taxon>Actinomycetota</taxon>
        <taxon>Actinomycetes</taxon>
        <taxon>Mycobacteriales</taxon>
        <taxon>Nocardiaceae</taxon>
        <taxon>Nocardia</taxon>
    </lineage>
</organism>
<name>A0ABZ1YYW6_9NOCA</name>
<dbReference type="EMBL" id="CP109441">
    <property type="protein sequence ID" value="WUV48213.1"/>
    <property type="molecule type" value="Genomic_DNA"/>
</dbReference>
<keyword evidence="4" id="KW-1185">Reference proteome</keyword>
<keyword evidence="1" id="KW-0732">Signal</keyword>
<proteinExistence type="predicted"/>
<evidence type="ECO:0000313" key="4">
    <source>
        <dbReference type="Proteomes" id="UP001432062"/>
    </source>
</evidence>
<protein>
    <recommendedName>
        <fullName evidence="2">Beta-lactamase class A catalytic domain-containing protein</fullName>
    </recommendedName>
</protein>
<dbReference type="RefSeq" id="WP_327101240.1">
    <property type="nucleotide sequence ID" value="NZ_CP109149.1"/>
</dbReference>
<evidence type="ECO:0000256" key="1">
    <source>
        <dbReference type="SAM" id="SignalP"/>
    </source>
</evidence>
<evidence type="ECO:0000259" key="2">
    <source>
        <dbReference type="Pfam" id="PF13354"/>
    </source>
</evidence>
<feature type="chain" id="PRO_5045938493" description="Beta-lactamase class A catalytic domain-containing protein" evidence="1">
    <location>
        <begin position="20"/>
        <end position="293"/>
    </location>
</feature>
<reference evidence="3" key="1">
    <citation type="submission" date="2022-10" db="EMBL/GenBank/DDBJ databases">
        <title>The complete genomes of actinobacterial strains from the NBC collection.</title>
        <authorList>
            <person name="Joergensen T.S."/>
            <person name="Alvarez Arevalo M."/>
            <person name="Sterndorff E.B."/>
            <person name="Faurdal D."/>
            <person name="Vuksanovic O."/>
            <person name="Mourched A.-S."/>
            <person name="Charusanti P."/>
            <person name="Shaw S."/>
            <person name="Blin K."/>
            <person name="Weber T."/>
        </authorList>
    </citation>
    <scope>NUCLEOTIDE SEQUENCE</scope>
    <source>
        <strain evidence="3">NBC_01482</strain>
    </source>
</reference>
<dbReference type="PROSITE" id="PS51257">
    <property type="entry name" value="PROKAR_LIPOPROTEIN"/>
    <property type="match status" value="1"/>
</dbReference>
<feature type="signal peptide" evidence="1">
    <location>
        <begin position="1"/>
        <end position="19"/>
    </location>
</feature>
<dbReference type="InterPro" id="IPR012338">
    <property type="entry name" value="Beta-lactam/transpept-like"/>
</dbReference>
<dbReference type="Proteomes" id="UP001432062">
    <property type="component" value="Chromosome"/>
</dbReference>
<gene>
    <name evidence="3" type="ORF">OG563_08450</name>
</gene>